<dbReference type="PANTHER" id="PTHR33602">
    <property type="entry name" value="REGULATORY PROTEIN RECX FAMILY PROTEIN"/>
    <property type="match status" value="1"/>
</dbReference>
<comment type="caution">
    <text evidence="9">The sequence shown here is derived from an EMBL/GenBank/DDBJ whole genome shotgun (WGS) entry which is preliminary data.</text>
</comment>
<feature type="domain" description="RecX second three-helical" evidence="6">
    <location>
        <begin position="60"/>
        <end position="99"/>
    </location>
</feature>
<proteinExistence type="inferred from homology"/>
<dbReference type="Proteomes" id="UP001597048">
    <property type="component" value="Unassembled WGS sequence"/>
</dbReference>
<dbReference type="InterPro" id="IPR053926">
    <property type="entry name" value="RecX_HTH_1st"/>
</dbReference>
<dbReference type="RefSeq" id="WP_379558083.1">
    <property type="nucleotide sequence ID" value="NZ_JBHTJS010000032.1"/>
</dbReference>
<dbReference type="Pfam" id="PF21981">
    <property type="entry name" value="RecX_HTH3"/>
    <property type="match status" value="1"/>
</dbReference>
<organism evidence="9 10">
    <name type="scientific">Oceanisphaera ostreae</name>
    <dbReference type="NCBI Taxonomy" id="914151"/>
    <lineage>
        <taxon>Bacteria</taxon>
        <taxon>Pseudomonadati</taxon>
        <taxon>Pseudomonadota</taxon>
        <taxon>Gammaproteobacteria</taxon>
        <taxon>Aeromonadales</taxon>
        <taxon>Aeromonadaceae</taxon>
        <taxon>Oceanisphaera</taxon>
    </lineage>
</organism>
<feature type="domain" description="RecX first three-helical" evidence="8">
    <location>
        <begin position="15"/>
        <end position="52"/>
    </location>
</feature>
<evidence type="ECO:0000313" key="9">
    <source>
        <dbReference type="EMBL" id="MFD1008093.1"/>
    </source>
</evidence>
<dbReference type="EMBL" id="JBHTJS010000032">
    <property type="protein sequence ID" value="MFD1008093.1"/>
    <property type="molecule type" value="Genomic_DNA"/>
</dbReference>
<evidence type="ECO:0000256" key="2">
    <source>
        <dbReference type="ARBA" id="ARBA00009695"/>
    </source>
</evidence>
<evidence type="ECO:0000259" key="6">
    <source>
        <dbReference type="Pfam" id="PF02631"/>
    </source>
</evidence>
<evidence type="ECO:0000259" key="7">
    <source>
        <dbReference type="Pfam" id="PF21981"/>
    </source>
</evidence>
<keyword evidence="10" id="KW-1185">Reference proteome</keyword>
<dbReference type="PANTHER" id="PTHR33602:SF1">
    <property type="entry name" value="REGULATORY PROTEIN RECX FAMILY PROTEIN"/>
    <property type="match status" value="1"/>
</dbReference>
<evidence type="ECO:0000256" key="4">
    <source>
        <dbReference type="ARBA" id="ARBA00022490"/>
    </source>
</evidence>
<comment type="similarity">
    <text evidence="2 5">Belongs to the RecX family.</text>
</comment>
<dbReference type="InterPro" id="IPR003783">
    <property type="entry name" value="Regulatory_RecX"/>
</dbReference>
<feature type="domain" description="RecX third three-helical" evidence="7">
    <location>
        <begin position="103"/>
        <end position="150"/>
    </location>
</feature>
<sequence length="155" mass="18547">MIKDPKKLTPQALWHSALGLLSRRDHSRLELSQKLRLRQFDNELTEAALDKLVDQQWLCDERFARIQVRQHVFKRHGPMRIRMELKRKGVDEHIIELALEEDETDWFELARACYQSRFRNADIGDIKEKAKRVRYLQSRGFNSEQVRYALEADQD</sequence>
<evidence type="ECO:0000256" key="3">
    <source>
        <dbReference type="ARBA" id="ARBA00018111"/>
    </source>
</evidence>
<name>A0ABW3KIK8_9GAMM</name>
<dbReference type="InterPro" id="IPR053925">
    <property type="entry name" value="RecX_HTH_3rd"/>
</dbReference>
<evidence type="ECO:0000256" key="5">
    <source>
        <dbReference type="HAMAP-Rule" id="MF_01114"/>
    </source>
</evidence>
<evidence type="ECO:0000313" key="10">
    <source>
        <dbReference type="Proteomes" id="UP001597048"/>
    </source>
</evidence>
<dbReference type="InterPro" id="IPR053924">
    <property type="entry name" value="RecX_HTH_2nd"/>
</dbReference>
<reference evidence="10" key="1">
    <citation type="journal article" date="2019" name="Int. J. Syst. Evol. Microbiol.">
        <title>The Global Catalogue of Microorganisms (GCM) 10K type strain sequencing project: providing services to taxonomists for standard genome sequencing and annotation.</title>
        <authorList>
            <consortium name="The Broad Institute Genomics Platform"/>
            <consortium name="The Broad Institute Genome Sequencing Center for Infectious Disease"/>
            <person name="Wu L."/>
            <person name="Ma J."/>
        </authorList>
    </citation>
    <scope>NUCLEOTIDE SEQUENCE [LARGE SCALE GENOMIC DNA]</scope>
    <source>
        <strain evidence="10">CCUG 60525</strain>
    </source>
</reference>
<dbReference type="Pfam" id="PF21982">
    <property type="entry name" value="RecX_HTH1"/>
    <property type="match status" value="1"/>
</dbReference>
<evidence type="ECO:0000259" key="8">
    <source>
        <dbReference type="Pfam" id="PF21982"/>
    </source>
</evidence>
<gene>
    <name evidence="5" type="primary">recX</name>
    <name evidence="9" type="ORF">ACFQ1C_07985</name>
</gene>
<dbReference type="Pfam" id="PF02631">
    <property type="entry name" value="RecX_HTH2"/>
    <property type="match status" value="1"/>
</dbReference>
<comment type="subcellular location">
    <subcellularLocation>
        <location evidence="1 5">Cytoplasm</location>
    </subcellularLocation>
</comment>
<comment type="function">
    <text evidence="5">Modulates RecA activity.</text>
</comment>
<protein>
    <recommendedName>
        <fullName evidence="3 5">Regulatory protein RecX</fullName>
    </recommendedName>
</protein>
<accession>A0ABW3KIK8</accession>
<keyword evidence="4 5" id="KW-0963">Cytoplasm</keyword>
<dbReference type="Gene3D" id="1.10.10.10">
    <property type="entry name" value="Winged helix-like DNA-binding domain superfamily/Winged helix DNA-binding domain"/>
    <property type="match status" value="3"/>
</dbReference>
<evidence type="ECO:0000256" key="1">
    <source>
        <dbReference type="ARBA" id="ARBA00004496"/>
    </source>
</evidence>
<dbReference type="HAMAP" id="MF_01114">
    <property type="entry name" value="RecX"/>
    <property type="match status" value="1"/>
</dbReference>
<dbReference type="InterPro" id="IPR036388">
    <property type="entry name" value="WH-like_DNA-bd_sf"/>
</dbReference>